<evidence type="ECO:0000313" key="3">
    <source>
        <dbReference type="EMBL" id="MBW8485843.1"/>
    </source>
</evidence>
<evidence type="ECO:0000256" key="2">
    <source>
        <dbReference type="SAM" id="SignalP"/>
    </source>
</evidence>
<dbReference type="RefSeq" id="WP_220169069.1">
    <property type="nucleotide sequence ID" value="NZ_JAIBOA010000018.1"/>
</dbReference>
<dbReference type="EMBL" id="JAIBOA010000018">
    <property type="protein sequence ID" value="MBW8485843.1"/>
    <property type="molecule type" value="Genomic_DNA"/>
</dbReference>
<gene>
    <name evidence="3" type="ORF">K1Y72_25925</name>
</gene>
<accession>A0ABS7G2H2</accession>
<feature type="signal peptide" evidence="2">
    <location>
        <begin position="1"/>
        <end position="25"/>
    </location>
</feature>
<evidence type="ECO:0000256" key="1">
    <source>
        <dbReference type="ARBA" id="ARBA00022729"/>
    </source>
</evidence>
<organism evidence="3 4">
    <name type="scientific">Actinomadura parmotrematis</name>
    <dbReference type="NCBI Taxonomy" id="2864039"/>
    <lineage>
        <taxon>Bacteria</taxon>
        <taxon>Bacillati</taxon>
        <taxon>Actinomycetota</taxon>
        <taxon>Actinomycetes</taxon>
        <taxon>Streptosporangiales</taxon>
        <taxon>Thermomonosporaceae</taxon>
        <taxon>Actinomadura</taxon>
    </lineage>
</organism>
<keyword evidence="4" id="KW-1185">Reference proteome</keyword>
<keyword evidence="1 2" id="KW-0732">Signal</keyword>
<sequence length="395" mass="41511">MILRTRPAALALAAAALLAGCQAGAADDGAGDAGDAEVPQLAQQQAVGAGEGVLNLVAPPGYAESTPAKGRPRTWVSAFSRATGCRVVARTAGSPEVLVALLKTGRYDGAAVGGDMALRLVHDGDAAPVNTGLVAGYAAVSPFLKGQPYNSVNAQPYTVPATYDANYLLYRTDRFSRPPASSAALWDAASPAAGSLALPDSPLAIADAALYLRAHRPEFGIRDPFALNDAQFTAAVSLLARRRADVARFWRRPQDVLAAVRAGDVQAGLAPASAVERARALRTPVASAIPAEGATGSADGWMVSAKARHPSCMYRWMSWVTAPKVQARLARRLGRAPANPLACRYVPRGYCAARHAGDAAFYQRLSMWRTPMRTCGEGTCADYARWAEAWARIKG</sequence>
<reference evidence="3 4" key="1">
    <citation type="submission" date="2021-07" db="EMBL/GenBank/DDBJ databases">
        <title>Actinomadura sp. PM05-2 isolated from lichen.</title>
        <authorList>
            <person name="Somphong A."/>
            <person name="Phongsopitanun W."/>
            <person name="Tanasupawat S."/>
            <person name="Peongsungnone V."/>
        </authorList>
    </citation>
    <scope>NUCLEOTIDE SEQUENCE [LARGE SCALE GENOMIC DNA]</scope>
    <source>
        <strain evidence="3 4">PM05-2</strain>
    </source>
</reference>
<dbReference type="PANTHER" id="PTHR30222:SF18">
    <property type="entry name" value="BIFUNCTIONAL POLYHYDROXYBUTYRATE SYNTHASE _ ABC TRANSPORTER PERIPLASMIC BINDING PROTEIN-RELATED"/>
    <property type="match status" value="1"/>
</dbReference>
<name>A0ABS7G2H2_9ACTN</name>
<dbReference type="Pfam" id="PF13416">
    <property type="entry name" value="SBP_bac_8"/>
    <property type="match status" value="1"/>
</dbReference>
<dbReference type="PANTHER" id="PTHR30222">
    <property type="entry name" value="SPERMIDINE/PUTRESCINE-BINDING PERIPLASMIC PROTEIN"/>
    <property type="match status" value="1"/>
</dbReference>
<dbReference type="Proteomes" id="UP000774570">
    <property type="component" value="Unassembled WGS sequence"/>
</dbReference>
<dbReference type="InterPro" id="IPR006059">
    <property type="entry name" value="SBP"/>
</dbReference>
<dbReference type="Gene3D" id="3.40.190.10">
    <property type="entry name" value="Periplasmic binding protein-like II"/>
    <property type="match status" value="2"/>
</dbReference>
<evidence type="ECO:0000313" key="4">
    <source>
        <dbReference type="Proteomes" id="UP000774570"/>
    </source>
</evidence>
<feature type="chain" id="PRO_5045089865" evidence="2">
    <location>
        <begin position="26"/>
        <end position="395"/>
    </location>
</feature>
<proteinExistence type="predicted"/>
<dbReference type="PROSITE" id="PS51257">
    <property type="entry name" value="PROKAR_LIPOPROTEIN"/>
    <property type="match status" value="1"/>
</dbReference>
<dbReference type="SUPFAM" id="SSF53850">
    <property type="entry name" value="Periplasmic binding protein-like II"/>
    <property type="match status" value="1"/>
</dbReference>
<protein>
    <submittedName>
        <fullName evidence="3">Extracellular solute-binding protein</fullName>
    </submittedName>
</protein>
<comment type="caution">
    <text evidence="3">The sequence shown here is derived from an EMBL/GenBank/DDBJ whole genome shotgun (WGS) entry which is preliminary data.</text>
</comment>